<organism evidence="2 3">
    <name type="scientific">Burkholderia cenocepacia</name>
    <dbReference type="NCBI Taxonomy" id="95486"/>
    <lineage>
        <taxon>Bacteria</taxon>
        <taxon>Pseudomonadati</taxon>
        <taxon>Pseudomonadota</taxon>
        <taxon>Betaproteobacteria</taxon>
        <taxon>Burkholderiales</taxon>
        <taxon>Burkholderiaceae</taxon>
        <taxon>Burkholderia</taxon>
        <taxon>Burkholderia cepacia complex</taxon>
    </lineage>
</organism>
<gene>
    <name evidence="2" type="ORF">UE95_012215</name>
</gene>
<protein>
    <recommendedName>
        <fullName evidence="1">YubB ferredoxin-like domain-containing protein</fullName>
    </recommendedName>
</protein>
<evidence type="ECO:0000313" key="3">
    <source>
        <dbReference type="Proteomes" id="UP000191686"/>
    </source>
</evidence>
<feature type="domain" description="YubB ferredoxin-like" evidence="1">
    <location>
        <begin position="68"/>
        <end position="130"/>
    </location>
</feature>
<dbReference type="Pfam" id="PF18406">
    <property type="entry name" value="DUF1281_C"/>
    <property type="match status" value="1"/>
</dbReference>
<sequence>MPNDCFNKLTIRMSQAGKDKRKDAKKLLSDFWQTYINNDPDCEPLLEFERIIPGLNEISYGGDAQIHNDSNDEHLVLTFYTAWRPQKDILSVLVVDNPYLHFELQYSESGIGFKGYLIGKDGRISEEYWRNFTGRDYERWDEGGWLFEKGEHHGIV</sequence>
<dbReference type="InterPro" id="IPR041329">
    <property type="entry name" value="YubB_C"/>
</dbReference>
<evidence type="ECO:0000313" key="2">
    <source>
        <dbReference type="EMBL" id="MCW3712051.1"/>
    </source>
</evidence>
<name>A0ABD4UD95_9BURK</name>
<dbReference type="EMBL" id="JYMX02000008">
    <property type="protein sequence ID" value="MCW3712051.1"/>
    <property type="molecule type" value="Genomic_DNA"/>
</dbReference>
<proteinExistence type="predicted"/>
<dbReference type="RefSeq" id="WP_080323439.1">
    <property type="nucleotide sequence ID" value="NZ_JYMX02000008.1"/>
</dbReference>
<reference evidence="2 3" key="1">
    <citation type="journal article" date="2017" name="Front. Microbiol.">
        <title>Genomics reveals a unique clone of Burkholderia cenocepacia harbouring an actively excising novel genomic island.</title>
        <authorList>
            <person name="Patil P."/>
            <person name="Mali S."/>
            <person name="Midha S."/>
            <person name="Gautam V."/>
            <person name="Dash L."/>
            <person name="Kumar S."/>
            <person name="Shastri J."/>
            <person name="Singhal L."/>
            <person name="Patil P.B."/>
        </authorList>
    </citation>
    <scope>NUCLEOTIDE SEQUENCE [LARGE SCALE GENOMIC DNA]</scope>
    <source>
        <strain evidence="2 3">BC-19</strain>
    </source>
</reference>
<reference evidence="2 3" key="2">
    <citation type="journal article" date="2017" name="Front. Microbiol.">
        <title>Genomics Reveals a Unique Clone of Burkholderia cenocepacia Harboring an Actively Excising Novel Genomic Island.</title>
        <authorList>
            <person name="Patil P.P."/>
            <person name="Mali S."/>
            <person name="Midha S."/>
            <person name="Gautam V."/>
            <person name="Dash L."/>
            <person name="Kumar S."/>
            <person name="Shastri J."/>
            <person name="Singhal L."/>
            <person name="Patil P.B."/>
        </authorList>
    </citation>
    <scope>NUCLEOTIDE SEQUENCE [LARGE SCALE GENOMIC DNA]</scope>
    <source>
        <strain evidence="2 3">BC-19</strain>
    </source>
</reference>
<accession>A0ABD4UD95</accession>
<dbReference type="Proteomes" id="UP000191686">
    <property type="component" value="Unassembled WGS sequence"/>
</dbReference>
<dbReference type="AlphaFoldDB" id="A0ABD4UD95"/>
<comment type="caution">
    <text evidence="2">The sequence shown here is derived from an EMBL/GenBank/DDBJ whole genome shotgun (WGS) entry which is preliminary data.</text>
</comment>
<evidence type="ECO:0000259" key="1">
    <source>
        <dbReference type="Pfam" id="PF18406"/>
    </source>
</evidence>